<dbReference type="SUPFAM" id="SSF50129">
    <property type="entry name" value="GroES-like"/>
    <property type="match status" value="1"/>
</dbReference>
<dbReference type="InterPro" id="IPR036291">
    <property type="entry name" value="NAD(P)-bd_dom_sf"/>
</dbReference>
<dbReference type="Gene3D" id="3.90.180.10">
    <property type="entry name" value="Medium-chain alcohol dehydrogenases, catalytic domain"/>
    <property type="match status" value="1"/>
</dbReference>
<dbReference type="PANTHER" id="PTHR45348">
    <property type="entry name" value="HYPOTHETICAL OXIDOREDUCTASE (EUROFUNG)"/>
    <property type="match status" value="1"/>
</dbReference>
<dbReference type="EMBL" id="JAZHXJ010000808">
    <property type="protein sequence ID" value="KAL1850974.1"/>
    <property type="molecule type" value="Genomic_DNA"/>
</dbReference>
<evidence type="ECO:0000313" key="4">
    <source>
        <dbReference type="EMBL" id="KAL1850974.1"/>
    </source>
</evidence>
<dbReference type="SUPFAM" id="SSF51735">
    <property type="entry name" value="NAD(P)-binding Rossmann-fold domains"/>
    <property type="match status" value="1"/>
</dbReference>
<dbReference type="Proteomes" id="UP001586593">
    <property type="component" value="Unassembled WGS sequence"/>
</dbReference>
<dbReference type="InterPro" id="IPR020843">
    <property type="entry name" value="ER"/>
</dbReference>
<protein>
    <recommendedName>
        <fullName evidence="3">Enoyl reductase (ER) domain-containing protein</fullName>
    </recommendedName>
</protein>
<keyword evidence="2" id="KW-0560">Oxidoreductase</keyword>
<proteinExistence type="inferred from homology"/>
<dbReference type="InterPro" id="IPR047122">
    <property type="entry name" value="Trans-enoyl_RdTase-like"/>
</dbReference>
<organism evidence="4 5">
    <name type="scientific">Phialemonium thermophilum</name>
    <dbReference type="NCBI Taxonomy" id="223376"/>
    <lineage>
        <taxon>Eukaryota</taxon>
        <taxon>Fungi</taxon>
        <taxon>Dikarya</taxon>
        <taxon>Ascomycota</taxon>
        <taxon>Pezizomycotina</taxon>
        <taxon>Sordariomycetes</taxon>
        <taxon>Sordariomycetidae</taxon>
        <taxon>Cephalothecales</taxon>
        <taxon>Cephalothecaceae</taxon>
        <taxon>Phialemonium</taxon>
    </lineage>
</organism>
<dbReference type="InterPro" id="IPR011032">
    <property type="entry name" value="GroES-like_sf"/>
</dbReference>
<name>A0ABR3W1P7_9PEZI</name>
<dbReference type="PANTHER" id="PTHR45348:SF2">
    <property type="entry name" value="ZINC-TYPE ALCOHOL DEHYDROGENASE-LIKE PROTEIN C2E1P3.01"/>
    <property type="match status" value="1"/>
</dbReference>
<comment type="similarity">
    <text evidence="1">Belongs to the zinc-containing alcohol dehydrogenase family.</text>
</comment>
<comment type="caution">
    <text evidence="4">The sequence shown here is derived from an EMBL/GenBank/DDBJ whole genome shotgun (WGS) entry which is preliminary data.</text>
</comment>
<sequence>MTTQSGIIVEAPHELFKVSSGIARPTPSGREVLVKTLTVGLNPVEPFQQHTGVLVDEWPAVLGSDFAGVVVDVGPDCSKLRPGDYVHGCASIGRNKYTPFQETFLADETTVLRKVSGLNAASAATVGSGLLTAALCLLAGTGLKLPKAGSKSPEKDEWIVVLGGSGTVGQFAVQIAHQCGYKVLASSSLSKTYLPAKNGATATFNNRAPIDEQVAAIKERTGGGKFARIFDTTAQGYELMLQALEGASTLDTKKYLASVDDWSDFNTPAAFHEYRAELGQLGRLQSPLGVEVTTAIASWIPDFEAHLEAGSLVPLEYDLAPGAGWEQVIASLGDLESGKSAKKIVVKIRDQ</sequence>
<reference evidence="4 5" key="1">
    <citation type="journal article" date="2024" name="Commun. Biol.">
        <title>Comparative genomic analysis of thermophilic fungi reveals convergent evolutionary adaptations and gene losses.</title>
        <authorList>
            <person name="Steindorff A.S."/>
            <person name="Aguilar-Pontes M.V."/>
            <person name="Robinson A.J."/>
            <person name="Andreopoulos B."/>
            <person name="LaButti K."/>
            <person name="Kuo A."/>
            <person name="Mondo S."/>
            <person name="Riley R."/>
            <person name="Otillar R."/>
            <person name="Haridas S."/>
            <person name="Lipzen A."/>
            <person name="Grimwood J."/>
            <person name="Schmutz J."/>
            <person name="Clum A."/>
            <person name="Reid I.D."/>
            <person name="Moisan M.C."/>
            <person name="Butler G."/>
            <person name="Nguyen T.T.M."/>
            <person name="Dewar K."/>
            <person name="Conant G."/>
            <person name="Drula E."/>
            <person name="Henrissat B."/>
            <person name="Hansel C."/>
            <person name="Singer S."/>
            <person name="Hutchinson M.I."/>
            <person name="de Vries R.P."/>
            <person name="Natvig D.O."/>
            <person name="Powell A.J."/>
            <person name="Tsang A."/>
            <person name="Grigoriev I.V."/>
        </authorList>
    </citation>
    <scope>NUCLEOTIDE SEQUENCE [LARGE SCALE GENOMIC DNA]</scope>
    <source>
        <strain evidence="4 5">ATCC 24622</strain>
    </source>
</reference>
<evidence type="ECO:0000256" key="1">
    <source>
        <dbReference type="ARBA" id="ARBA00008072"/>
    </source>
</evidence>
<gene>
    <name evidence="4" type="ORF">VTK73DRAFT_9568</name>
</gene>
<dbReference type="Gene3D" id="3.40.50.720">
    <property type="entry name" value="NAD(P)-binding Rossmann-like Domain"/>
    <property type="match status" value="1"/>
</dbReference>
<dbReference type="InterPro" id="IPR013154">
    <property type="entry name" value="ADH-like_N"/>
</dbReference>
<evidence type="ECO:0000313" key="5">
    <source>
        <dbReference type="Proteomes" id="UP001586593"/>
    </source>
</evidence>
<evidence type="ECO:0000259" key="3">
    <source>
        <dbReference type="SMART" id="SM00829"/>
    </source>
</evidence>
<keyword evidence="5" id="KW-1185">Reference proteome</keyword>
<evidence type="ECO:0000256" key="2">
    <source>
        <dbReference type="ARBA" id="ARBA00023002"/>
    </source>
</evidence>
<feature type="domain" description="Enoyl reductase (ER)" evidence="3">
    <location>
        <begin position="11"/>
        <end position="346"/>
    </location>
</feature>
<accession>A0ABR3W1P7</accession>
<dbReference type="Pfam" id="PF08240">
    <property type="entry name" value="ADH_N"/>
    <property type="match status" value="1"/>
</dbReference>
<dbReference type="SMART" id="SM00829">
    <property type="entry name" value="PKS_ER"/>
    <property type="match status" value="1"/>
</dbReference>